<dbReference type="NCBIfam" id="TIGR03298">
    <property type="entry name" value="argP"/>
    <property type="match status" value="1"/>
</dbReference>
<dbReference type="InterPro" id="IPR036390">
    <property type="entry name" value="WH_DNA-bd_sf"/>
</dbReference>
<dbReference type="SUPFAM" id="SSF53850">
    <property type="entry name" value="Periplasmic binding protein-like II"/>
    <property type="match status" value="1"/>
</dbReference>
<dbReference type="NCBIfam" id="NF002964">
    <property type="entry name" value="PRK03635.1"/>
    <property type="match status" value="1"/>
</dbReference>
<dbReference type="SUPFAM" id="SSF46785">
    <property type="entry name" value="Winged helix' DNA-binding domain"/>
    <property type="match status" value="1"/>
</dbReference>
<dbReference type="InterPro" id="IPR036388">
    <property type="entry name" value="WH-like_DNA-bd_sf"/>
</dbReference>
<evidence type="ECO:0000256" key="6">
    <source>
        <dbReference type="SAM" id="MobiDB-lite"/>
    </source>
</evidence>
<dbReference type="InterPro" id="IPR000847">
    <property type="entry name" value="LysR_HTH_N"/>
</dbReference>
<gene>
    <name evidence="8" type="ORF">Cch01nite_01920</name>
</gene>
<sequence length="327" mass="34043">MTFDPDQLAALAACVDEGTFEGAARRLQVTPSAVSQRIRALEQSVGQVLVRRSRPVAATPAGEELVRLAGQVALLTADTWSALRSTVGSDVPGDPRRLALAVNADSLATWFPAALRDLPAGVVVDVRRADQDATAAMLRDGTVLAAVTADRTPVQGCRVRPLGAMRYRAMAAPSFRGRWFPDGPHAGALAVAPVVVFGPDDALQHRFAGRVAGRDGAAPVLAGAPVHRIPSTAGFVAVLAAGVGWGMVPEQEADAHAEAGTLVDVAPGAWLDVPLFWQHWSVRTPTLDDLTARVVAAARALRPGPSHVPPDVPPDVPSNVPSNVTAG</sequence>
<evidence type="ECO:0000256" key="1">
    <source>
        <dbReference type="ARBA" id="ARBA00009437"/>
    </source>
</evidence>
<dbReference type="Gene3D" id="1.10.10.10">
    <property type="entry name" value="Winged helix-like DNA-binding domain superfamily/Winged helix DNA-binding domain"/>
    <property type="match status" value="1"/>
</dbReference>
<evidence type="ECO:0000259" key="7">
    <source>
        <dbReference type="PROSITE" id="PS50931"/>
    </source>
</evidence>
<evidence type="ECO:0000313" key="9">
    <source>
        <dbReference type="Proteomes" id="UP000632740"/>
    </source>
</evidence>
<accession>A0A919P0A7</accession>
<dbReference type="InterPro" id="IPR017685">
    <property type="entry name" value="ArgP"/>
</dbReference>
<keyword evidence="4" id="KW-0010">Activator</keyword>
<dbReference type="RefSeq" id="WP_203747424.1">
    <property type="nucleotide sequence ID" value="NZ_BONK01000001.1"/>
</dbReference>
<organism evidence="8 9">
    <name type="scientific">Cellulomonas chitinilytica</name>
    <dbReference type="NCBI Taxonomy" id="398759"/>
    <lineage>
        <taxon>Bacteria</taxon>
        <taxon>Bacillati</taxon>
        <taxon>Actinomycetota</taxon>
        <taxon>Actinomycetes</taxon>
        <taxon>Micrococcales</taxon>
        <taxon>Cellulomonadaceae</taxon>
        <taxon>Cellulomonas</taxon>
    </lineage>
</organism>
<feature type="domain" description="HTH lysR-type" evidence="7">
    <location>
        <begin position="3"/>
        <end position="59"/>
    </location>
</feature>
<dbReference type="GO" id="GO:0003700">
    <property type="term" value="F:DNA-binding transcription factor activity"/>
    <property type="evidence" value="ECO:0007669"/>
    <property type="project" value="InterPro"/>
</dbReference>
<dbReference type="Pfam" id="PF03466">
    <property type="entry name" value="LysR_substrate"/>
    <property type="match status" value="1"/>
</dbReference>
<proteinExistence type="inferred from homology"/>
<keyword evidence="2" id="KW-0805">Transcription regulation</keyword>
<keyword evidence="5" id="KW-0804">Transcription</keyword>
<comment type="caution">
    <text evidence="8">The sequence shown here is derived from an EMBL/GenBank/DDBJ whole genome shotgun (WGS) entry which is preliminary data.</text>
</comment>
<keyword evidence="3" id="KW-0238">DNA-binding</keyword>
<keyword evidence="9" id="KW-1185">Reference proteome</keyword>
<protein>
    <submittedName>
        <fullName evidence="8">Transcriptional regulator, LysR family protein</fullName>
    </submittedName>
</protein>
<evidence type="ECO:0000256" key="4">
    <source>
        <dbReference type="ARBA" id="ARBA00023159"/>
    </source>
</evidence>
<dbReference type="Proteomes" id="UP000632740">
    <property type="component" value="Unassembled WGS sequence"/>
</dbReference>
<dbReference type="InterPro" id="IPR050176">
    <property type="entry name" value="LTTR"/>
</dbReference>
<feature type="region of interest" description="Disordered" evidence="6">
    <location>
        <begin position="303"/>
        <end position="327"/>
    </location>
</feature>
<dbReference type="Gene3D" id="3.40.190.290">
    <property type="match status" value="1"/>
</dbReference>
<feature type="compositionally biased region" description="Pro residues" evidence="6">
    <location>
        <begin position="306"/>
        <end position="316"/>
    </location>
</feature>
<feature type="compositionally biased region" description="Low complexity" evidence="6">
    <location>
        <begin position="317"/>
        <end position="327"/>
    </location>
</feature>
<dbReference type="PANTHER" id="PTHR30579:SF2">
    <property type="entry name" value="HTH-TYPE TRANSCRIPTIONAL REGULATOR ARGP"/>
    <property type="match status" value="1"/>
</dbReference>
<dbReference type="AlphaFoldDB" id="A0A919P0A7"/>
<evidence type="ECO:0000313" key="8">
    <source>
        <dbReference type="EMBL" id="GIG19468.1"/>
    </source>
</evidence>
<dbReference type="InterPro" id="IPR005119">
    <property type="entry name" value="LysR_subst-bd"/>
</dbReference>
<dbReference type="Pfam" id="PF00126">
    <property type="entry name" value="HTH_1"/>
    <property type="match status" value="1"/>
</dbReference>
<reference evidence="8" key="1">
    <citation type="submission" date="2021-01" db="EMBL/GenBank/DDBJ databases">
        <title>Whole genome shotgun sequence of Cellulomonas chitinilytica NBRC 110799.</title>
        <authorList>
            <person name="Komaki H."/>
            <person name="Tamura T."/>
        </authorList>
    </citation>
    <scope>NUCLEOTIDE SEQUENCE</scope>
    <source>
        <strain evidence="8">NBRC 110799</strain>
    </source>
</reference>
<dbReference type="PANTHER" id="PTHR30579">
    <property type="entry name" value="TRANSCRIPTIONAL REGULATOR"/>
    <property type="match status" value="1"/>
</dbReference>
<comment type="similarity">
    <text evidence="1">Belongs to the LysR transcriptional regulatory family.</text>
</comment>
<evidence type="ECO:0000256" key="2">
    <source>
        <dbReference type="ARBA" id="ARBA00023015"/>
    </source>
</evidence>
<name>A0A919P0A7_9CELL</name>
<dbReference type="NCBIfam" id="NF009888">
    <property type="entry name" value="PRK13348.1"/>
    <property type="match status" value="1"/>
</dbReference>
<evidence type="ECO:0000256" key="3">
    <source>
        <dbReference type="ARBA" id="ARBA00023125"/>
    </source>
</evidence>
<dbReference type="GO" id="GO:0003677">
    <property type="term" value="F:DNA binding"/>
    <property type="evidence" value="ECO:0007669"/>
    <property type="project" value="UniProtKB-KW"/>
</dbReference>
<dbReference type="PROSITE" id="PS50931">
    <property type="entry name" value="HTH_LYSR"/>
    <property type="match status" value="1"/>
</dbReference>
<evidence type="ECO:0000256" key="5">
    <source>
        <dbReference type="ARBA" id="ARBA00023163"/>
    </source>
</evidence>
<dbReference type="EMBL" id="BONK01000001">
    <property type="protein sequence ID" value="GIG19468.1"/>
    <property type="molecule type" value="Genomic_DNA"/>
</dbReference>